<comment type="caution">
    <text evidence="1">The sequence shown here is derived from an EMBL/GenBank/DDBJ whole genome shotgun (WGS) entry which is preliminary data.</text>
</comment>
<keyword evidence="2" id="KW-1185">Reference proteome</keyword>
<evidence type="ECO:0000313" key="2">
    <source>
        <dbReference type="Proteomes" id="UP001281147"/>
    </source>
</evidence>
<proteinExistence type="predicted"/>
<protein>
    <submittedName>
        <fullName evidence="1">Uncharacterized protein</fullName>
    </submittedName>
</protein>
<dbReference type="EMBL" id="JAUTXU010000292">
    <property type="protein sequence ID" value="KAK3687004.1"/>
    <property type="molecule type" value="Genomic_DNA"/>
</dbReference>
<dbReference type="Proteomes" id="UP001281147">
    <property type="component" value="Unassembled WGS sequence"/>
</dbReference>
<reference evidence="1" key="1">
    <citation type="submission" date="2023-07" db="EMBL/GenBank/DDBJ databases">
        <title>Black Yeasts Isolated from many extreme environments.</title>
        <authorList>
            <person name="Coleine C."/>
            <person name="Stajich J.E."/>
            <person name="Selbmann L."/>
        </authorList>
    </citation>
    <scope>NUCLEOTIDE SEQUENCE</scope>
    <source>
        <strain evidence="1">CCFEE 5714</strain>
    </source>
</reference>
<evidence type="ECO:0000313" key="1">
    <source>
        <dbReference type="EMBL" id="KAK3687004.1"/>
    </source>
</evidence>
<sequence>MFFLWTYTRRIYSNQEGDVEGQTDKEWDRLANVWALGAYLQATDFKDAITDAIIEKALTDSVYQTMHAIINAKSVEGAPIRRLIVDIAATRWDTETLKAQQNDPVWSDFFRDLSIALMAGRPSSVLERARWEYDHCAYHEHRDLNTPCYRTKPGLPGGGAGVSTP</sequence>
<organism evidence="1 2">
    <name type="scientific">Vermiconidia calcicola</name>
    <dbReference type="NCBI Taxonomy" id="1690605"/>
    <lineage>
        <taxon>Eukaryota</taxon>
        <taxon>Fungi</taxon>
        <taxon>Dikarya</taxon>
        <taxon>Ascomycota</taxon>
        <taxon>Pezizomycotina</taxon>
        <taxon>Dothideomycetes</taxon>
        <taxon>Dothideomycetidae</taxon>
        <taxon>Mycosphaerellales</taxon>
        <taxon>Extremaceae</taxon>
        <taxon>Vermiconidia</taxon>
    </lineage>
</organism>
<accession>A0ACC3MFW3</accession>
<name>A0ACC3MFW3_9PEZI</name>
<gene>
    <name evidence="1" type="ORF">LTR37_019256</name>
</gene>